<organism evidence="1 2">
    <name type="scientific">Ralstonia phage RP12</name>
    <dbReference type="NCBI Taxonomy" id="1923889"/>
    <lineage>
        <taxon>Viruses</taxon>
        <taxon>Duplodnaviria</taxon>
        <taxon>Heunggongvirae</taxon>
        <taxon>Uroviricota</taxon>
        <taxon>Caudoviricetes</taxon>
        <taxon>Chimalliviridae</taxon>
        <taxon>Ripduovirus</taxon>
        <taxon>Ripduovirus RP12</taxon>
    </lineage>
</organism>
<protein>
    <submittedName>
        <fullName evidence="1">Putative virion structural protein</fullName>
    </submittedName>
</protein>
<proteinExistence type="predicted"/>
<dbReference type="KEGG" id="vg:40074645"/>
<dbReference type="OrthoDB" id="3260at10239"/>
<evidence type="ECO:0000313" key="1">
    <source>
        <dbReference type="EMBL" id="BAW19224.1"/>
    </source>
</evidence>
<sequence>MKLLNLGTESIAFQTGAFFKDLTLLVQDLRASGSSGEDAMSKFCVRIDKCISDHTGITTNTKFWPGGDNAFVVVPGLARGNVLNRMSFNKFLDKNFDADKLSFYNLEKKGWIDPANSRVGGAFSEITFRMFIGEAFLLGSTFTPEEAASVILHETGHAYTFLQFLADSIVVNVVLQRTWQELTNANADKKVKLILTKAADDMAVESRDWLEAVQDGTDPEVAFRVLVTAVQVEPRLMDNKRYFSMDTAEELADIFAARHGAGRAIVTMRSKFQSDSKSYGILLGIGWSLLGLLSAPIAPEVGIPIFLMGALITISGVHAAGNQLDVTTFKQEAKKMRNQFVEKLKQSGLPKEEIAEAVESIELTDEIVQKYNGDFSPPMVVKFLDMFRRGKMDARASREYTDRLESLAANDLFIRAAQLGAGRQRGDGDHEFR</sequence>
<dbReference type="RefSeq" id="YP_009598943.1">
    <property type="nucleotide sequence ID" value="NC_041911.1"/>
</dbReference>
<evidence type="ECO:0000313" key="2">
    <source>
        <dbReference type="Proteomes" id="UP000222831"/>
    </source>
</evidence>
<reference evidence="1 2" key="1">
    <citation type="submission" date="2016-12" db="EMBL/GenBank/DDBJ databases">
        <title>Characterization of two jumbo phages RP12 and RP31 infecting the phytopathogen Ralstonia solanacearum.</title>
        <authorList>
            <person name="Kawasaki T."/>
            <person name="Yoshikawa G."/>
            <person name="Ogata H."/>
            <person name="Yamada T."/>
        </authorList>
    </citation>
    <scope>NUCLEOTIDE SEQUENCE [LARGE SCALE GENOMIC DNA]</scope>
    <source>
        <strain evidence="1 2">RP12</strain>
    </source>
</reference>
<name>A0A1L7N1S6_9CAUD</name>
<dbReference type="GeneID" id="40074645"/>
<accession>A0A1L7N1S6</accession>
<dbReference type="Proteomes" id="UP000222831">
    <property type="component" value="Segment"/>
</dbReference>
<keyword evidence="2" id="KW-1185">Reference proteome</keyword>
<dbReference type="EMBL" id="AP017924">
    <property type="protein sequence ID" value="BAW19224.1"/>
    <property type="molecule type" value="Genomic_DNA"/>
</dbReference>